<evidence type="ECO:0000313" key="1">
    <source>
        <dbReference type="EMBL" id="RJF76147.1"/>
    </source>
</evidence>
<sequence>MLTLNRRAAKRLGVRPLRLNDLPLGLVRAAGLDLASPALSQRMMTQVIREHLDVREPGLTARAMLGAVRELLRSGADLNELKQNSSARIAQLARLTLAYRDALQGRQLLDQVQVTQRATELVRPQLLSLSGYPRLLPDEQRFLNAACDEGSVLHLPWVDHPYFLENLDAAQYLESQGWMVKKIDVPVTALAGAFLGQAHGGGKLHILTSED</sequence>
<protein>
    <submittedName>
        <fullName evidence="1">Uncharacterized protein</fullName>
    </submittedName>
</protein>
<accession>A0A418VJ63</accession>
<reference evidence="1 2" key="1">
    <citation type="submission" date="2018-09" db="EMBL/GenBank/DDBJ databases">
        <authorList>
            <person name="Zhu H."/>
        </authorList>
    </citation>
    <scope>NUCLEOTIDE SEQUENCE [LARGE SCALE GENOMIC DNA]</scope>
    <source>
        <strain evidence="1 2">K2S05-167</strain>
    </source>
</reference>
<gene>
    <name evidence="1" type="ORF">D3875_00065</name>
</gene>
<comment type="caution">
    <text evidence="1">The sequence shown here is derived from an EMBL/GenBank/DDBJ whole genome shotgun (WGS) entry which is preliminary data.</text>
</comment>
<dbReference type="EMBL" id="QYUJ01000001">
    <property type="protein sequence ID" value="RJF76147.1"/>
    <property type="molecule type" value="Genomic_DNA"/>
</dbReference>
<dbReference type="Proteomes" id="UP000286287">
    <property type="component" value="Unassembled WGS sequence"/>
</dbReference>
<organism evidence="1 2">
    <name type="scientific">Deinococcus cavernae</name>
    <dbReference type="NCBI Taxonomy" id="2320857"/>
    <lineage>
        <taxon>Bacteria</taxon>
        <taxon>Thermotogati</taxon>
        <taxon>Deinococcota</taxon>
        <taxon>Deinococci</taxon>
        <taxon>Deinococcales</taxon>
        <taxon>Deinococcaceae</taxon>
        <taxon>Deinococcus</taxon>
    </lineage>
</organism>
<name>A0A418VJ63_9DEIO</name>
<keyword evidence="2" id="KW-1185">Reference proteome</keyword>
<proteinExistence type="predicted"/>
<dbReference type="AlphaFoldDB" id="A0A418VJ63"/>
<evidence type="ECO:0000313" key="2">
    <source>
        <dbReference type="Proteomes" id="UP000286287"/>
    </source>
</evidence>